<comment type="caution">
    <text evidence="2">The sequence shown here is derived from an EMBL/GenBank/DDBJ whole genome shotgun (WGS) entry which is preliminary data.</text>
</comment>
<dbReference type="Proteomes" id="UP001311232">
    <property type="component" value="Unassembled WGS sequence"/>
</dbReference>
<dbReference type="EMBL" id="JAHHUM010001024">
    <property type="protein sequence ID" value="KAK5614998.1"/>
    <property type="molecule type" value="Genomic_DNA"/>
</dbReference>
<feature type="region of interest" description="Disordered" evidence="1">
    <location>
        <begin position="26"/>
        <end position="76"/>
    </location>
</feature>
<dbReference type="AlphaFoldDB" id="A0AAV9S197"/>
<accession>A0AAV9S197</accession>
<name>A0AAV9S197_9TELE</name>
<protein>
    <submittedName>
        <fullName evidence="2">Uncharacterized protein</fullName>
    </submittedName>
</protein>
<feature type="compositionally biased region" description="Polar residues" evidence="1">
    <location>
        <begin position="29"/>
        <end position="45"/>
    </location>
</feature>
<evidence type="ECO:0000256" key="1">
    <source>
        <dbReference type="SAM" id="MobiDB-lite"/>
    </source>
</evidence>
<proteinExistence type="predicted"/>
<sequence>MSEASKSCPELLREAANLIDEALRKASQAPASQRQQVPVATSRHTPVQGGVAKPLSHAPKREIRRTVSPTDLKFGT</sequence>
<gene>
    <name evidence="2" type="ORF">CRENBAI_007395</name>
</gene>
<organism evidence="2 3">
    <name type="scientific">Crenichthys baileyi</name>
    <name type="common">White River springfish</name>
    <dbReference type="NCBI Taxonomy" id="28760"/>
    <lineage>
        <taxon>Eukaryota</taxon>
        <taxon>Metazoa</taxon>
        <taxon>Chordata</taxon>
        <taxon>Craniata</taxon>
        <taxon>Vertebrata</taxon>
        <taxon>Euteleostomi</taxon>
        <taxon>Actinopterygii</taxon>
        <taxon>Neopterygii</taxon>
        <taxon>Teleostei</taxon>
        <taxon>Neoteleostei</taxon>
        <taxon>Acanthomorphata</taxon>
        <taxon>Ovalentaria</taxon>
        <taxon>Atherinomorphae</taxon>
        <taxon>Cyprinodontiformes</taxon>
        <taxon>Goodeidae</taxon>
        <taxon>Crenichthys</taxon>
    </lineage>
</organism>
<reference evidence="2 3" key="1">
    <citation type="submission" date="2021-06" db="EMBL/GenBank/DDBJ databases">
        <authorList>
            <person name="Palmer J.M."/>
        </authorList>
    </citation>
    <scope>NUCLEOTIDE SEQUENCE [LARGE SCALE GENOMIC DNA]</scope>
    <source>
        <strain evidence="2 3">MEX-2019</strain>
        <tissue evidence="2">Muscle</tissue>
    </source>
</reference>
<evidence type="ECO:0000313" key="2">
    <source>
        <dbReference type="EMBL" id="KAK5614998.1"/>
    </source>
</evidence>
<keyword evidence="3" id="KW-1185">Reference proteome</keyword>
<evidence type="ECO:0000313" key="3">
    <source>
        <dbReference type="Proteomes" id="UP001311232"/>
    </source>
</evidence>